<reference evidence="2" key="1">
    <citation type="submission" date="2021-01" db="EMBL/GenBank/DDBJ databases">
        <authorList>
            <person name="Corre E."/>
            <person name="Pelletier E."/>
            <person name="Niang G."/>
            <person name="Scheremetjew M."/>
            <person name="Finn R."/>
            <person name="Kale V."/>
            <person name="Holt S."/>
            <person name="Cochrane G."/>
            <person name="Meng A."/>
            <person name="Brown T."/>
            <person name="Cohen L."/>
        </authorList>
    </citation>
    <scope>NUCLEOTIDE SEQUENCE</scope>
    <source>
        <strain evidence="2">GSO104</strain>
    </source>
</reference>
<name>A0A7S4QYV5_9STRA</name>
<gene>
    <name evidence="2" type="ORF">DBRI00130_LOCUS10148</name>
</gene>
<feature type="compositionally biased region" description="Basic and acidic residues" evidence="1">
    <location>
        <begin position="36"/>
        <end position="50"/>
    </location>
</feature>
<organism evidence="2">
    <name type="scientific">Ditylum brightwellii</name>
    <dbReference type="NCBI Taxonomy" id="49249"/>
    <lineage>
        <taxon>Eukaryota</taxon>
        <taxon>Sar</taxon>
        <taxon>Stramenopiles</taxon>
        <taxon>Ochrophyta</taxon>
        <taxon>Bacillariophyta</taxon>
        <taxon>Mediophyceae</taxon>
        <taxon>Lithodesmiophycidae</taxon>
        <taxon>Lithodesmiales</taxon>
        <taxon>Lithodesmiaceae</taxon>
        <taxon>Ditylum</taxon>
    </lineage>
</organism>
<evidence type="ECO:0000256" key="1">
    <source>
        <dbReference type="SAM" id="MobiDB-lite"/>
    </source>
</evidence>
<protein>
    <submittedName>
        <fullName evidence="2">Uncharacterized protein</fullName>
    </submittedName>
</protein>
<evidence type="ECO:0000313" key="2">
    <source>
        <dbReference type="EMBL" id="CAE4598173.1"/>
    </source>
</evidence>
<dbReference type="EMBL" id="HBNS01012565">
    <property type="protein sequence ID" value="CAE4598173.1"/>
    <property type="molecule type" value="Transcribed_RNA"/>
</dbReference>
<sequence length="152" mass="17442">MTNKAFDVEEEEEANLSGMNVLDSGNTYDKEEENEGGGKEREADLSSEKKFLRGANKEKETHFFATLSGFSFVSGGAVFDIVAINDEEINQLTWLFESTAAGPFYYELYTMIEGGLDTANNWTPLGEYYMRFYVRMFQSSFRLPFQFHLRKL</sequence>
<accession>A0A7S4QYV5</accession>
<dbReference type="AlphaFoldDB" id="A0A7S4QYV5"/>
<feature type="region of interest" description="Disordered" evidence="1">
    <location>
        <begin position="1"/>
        <end position="50"/>
    </location>
</feature>
<proteinExistence type="predicted"/>